<feature type="region of interest" description="Disordered" evidence="1">
    <location>
        <begin position="46"/>
        <end position="93"/>
    </location>
</feature>
<reference evidence="2 3" key="1">
    <citation type="submission" date="2019-09" db="EMBL/GenBank/DDBJ databases">
        <title>Actinomadura physcomitrii sp. nov., a novel actinomycete isolated from moss [Physcomitrium sphaericum (Ludw) Fuernr].</title>
        <authorList>
            <person name="Liu C."/>
            <person name="Zhuang X."/>
        </authorList>
    </citation>
    <scope>NUCLEOTIDE SEQUENCE [LARGE SCALE GENOMIC DNA]</scope>
    <source>
        <strain evidence="2 3">CYP1-1B</strain>
    </source>
</reference>
<dbReference type="AlphaFoldDB" id="A0A6L3W6I4"/>
<organism evidence="2 3">
    <name type="scientific">Actinomadura montaniterrae</name>
    <dbReference type="NCBI Taxonomy" id="1803903"/>
    <lineage>
        <taxon>Bacteria</taxon>
        <taxon>Bacillati</taxon>
        <taxon>Actinomycetota</taxon>
        <taxon>Actinomycetes</taxon>
        <taxon>Streptosporangiales</taxon>
        <taxon>Thermomonosporaceae</taxon>
        <taxon>Actinomadura</taxon>
    </lineage>
</organism>
<evidence type="ECO:0000313" key="2">
    <source>
        <dbReference type="EMBL" id="KAB2390508.1"/>
    </source>
</evidence>
<dbReference type="Proteomes" id="UP000483004">
    <property type="component" value="Unassembled WGS sequence"/>
</dbReference>
<protein>
    <submittedName>
        <fullName evidence="2">Uncharacterized protein</fullName>
    </submittedName>
</protein>
<evidence type="ECO:0000256" key="1">
    <source>
        <dbReference type="SAM" id="MobiDB-lite"/>
    </source>
</evidence>
<keyword evidence="3" id="KW-1185">Reference proteome</keyword>
<proteinExistence type="predicted"/>
<feature type="compositionally biased region" description="Basic and acidic residues" evidence="1">
    <location>
        <begin position="63"/>
        <end position="82"/>
    </location>
</feature>
<dbReference type="SUPFAM" id="SSF89562">
    <property type="entry name" value="RraA-like"/>
    <property type="match status" value="1"/>
</dbReference>
<name>A0A6L3W6I4_9ACTN</name>
<dbReference type="InterPro" id="IPR036704">
    <property type="entry name" value="RraA/RraA-like_sf"/>
</dbReference>
<feature type="compositionally biased region" description="Basic residues" evidence="1">
    <location>
        <begin position="83"/>
        <end position="93"/>
    </location>
</feature>
<sequence>MVVDLLGPRRHGTCWRCAGHWTRCRRGWAGVVINGAMRDAAALATSATATASWSPVRTVRSANAEHDDDRDEHAQHESDHLGRRLLPHPLRRP</sequence>
<dbReference type="EMBL" id="WBMR01000001">
    <property type="protein sequence ID" value="KAB2390508.1"/>
    <property type="molecule type" value="Genomic_DNA"/>
</dbReference>
<accession>A0A6L3W6I4</accession>
<evidence type="ECO:0000313" key="3">
    <source>
        <dbReference type="Proteomes" id="UP000483004"/>
    </source>
</evidence>
<comment type="caution">
    <text evidence="2">The sequence shown here is derived from an EMBL/GenBank/DDBJ whole genome shotgun (WGS) entry which is preliminary data.</text>
</comment>
<gene>
    <name evidence="2" type="ORF">F9B16_00315</name>
</gene>